<dbReference type="AlphaFoldDB" id="K9YJQ5"/>
<dbReference type="InterPro" id="IPR030934">
    <property type="entry name" value="Intein_C"/>
</dbReference>
<evidence type="ECO:0000256" key="6">
    <source>
        <dbReference type="ARBA" id="ARBA00022741"/>
    </source>
</evidence>
<dbReference type="eggNOG" id="COG1372">
    <property type="taxonomic scope" value="Bacteria"/>
</dbReference>
<dbReference type="Gene3D" id="1.10.260.40">
    <property type="entry name" value="lambda repressor-like DNA-binding domains"/>
    <property type="match status" value="1"/>
</dbReference>
<dbReference type="GO" id="GO:1990077">
    <property type="term" value="C:primosome complex"/>
    <property type="evidence" value="ECO:0007669"/>
    <property type="project" value="UniProtKB-UniRule"/>
</dbReference>
<dbReference type="CDD" id="cd00984">
    <property type="entry name" value="DnaB_C"/>
    <property type="match status" value="1"/>
</dbReference>
<dbReference type="SUPFAM" id="SSF47413">
    <property type="entry name" value="lambda repressor-like DNA-binding domains"/>
    <property type="match status" value="1"/>
</dbReference>
<dbReference type="Pfam" id="PF01381">
    <property type="entry name" value="HTH_3"/>
    <property type="match status" value="1"/>
</dbReference>
<dbReference type="InterPro" id="IPR003586">
    <property type="entry name" value="Hint_dom_C"/>
</dbReference>
<keyword evidence="9" id="KW-0068">Autocatalytic cleavage</keyword>
<evidence type="ECO:0000256" key="7">
    <source>
        <dbReference type="ARBA" id="ARBA00022801"/>
    </source>
</evidence>
<evidence type="ECO:0000256" key="16">
    <source>
        <dbReference type="NCBIfam" id="TIGR00665"/>
    </source>
</evidence>
<dbReference type="Gene3D" id="2.170.16.10">
    <property type="entry name" value="Hedgehog/Intein (Hint) domain"/>
    <property type="match status" value="3"/>
</dbReference>
<dbReference type="SMART" id="SM00305">
    <property type="entry name" value="HintC"/>
    <property type="match status" value="2"/>
</dbReference>
<dbReference type="InterPro" id="IPR036844">
    <property type="entry name" value="Hint_dom_sf"/>
</dbReference>
<dbReference type="NCBIfam" id="TIGR01445">
    <property type="entry name" value="intein_Nterm"/>
    <property type="match status" value="2"/>
</dbReference>
<dbReference type="NCBIfam" id="TIGR00665">
    <property type="entry name" value="DnaB"/>
    <property type="match status" value="1"/>
</dbReference>
<keyword evidence="8 17" id="KW-0347">Helicase</keyword>
<dbReference type="Proteomes" id="UP000010483">
    <property type="component" value="Chromosome"/>
</dbReference>
<organism evidence="21 22">
    <name type="scientific">Cyanobacterium stanieri (strain ATCC 29140 / PCC 7202)</name>
    <dbReference type="NCBI Taxonomy" id="292563"/>
    <lineage>
        <taxon>Bacteria</taxon>
        <taxon>Bacillati</taxon>
        <taxon>Cyanobacteriota</taxon>
        <taxon>Cyanophyceae</taxon>
        <taxon>Oscillatoriophycideae</taxon>
        <taxon>Chroococcales</taxon>
        <taxon>Geminocystaceae</taxon>
        <taxon>Cyanobacterium</taxon>
    </lineage>
</organism>
<keyword evidence="3 17" id="KW-0639">Primosome</keyword>
<dbReference type="InterPro" id="IPR027434">
    <property type="entry name" value="Homing_endonucl"/>
</dbReference>
<evidence type="ECO:0000313" key="21">
    <source>
        <dbReference type="EMBL" id="AFZ47114.1"/>
    </source>
</evidence>
<dbReference type="GO" id="GO:0043139">
    <property type="term" value="F:5'-3' DNA helicase activity"/>
    <property type="evidence" value="ECO:0007669"/>
    <property type="project" value="UniProtKB-EC"/>
</dbReference>
<dbReference type="Pfam" id="PF03796">
    <property type="entry name" value="DnaB_C"/>
    <property type="match status" value="2"/>
</dbReference>
<dbReference type="InterPro" id="IPR016136">
    <property type="entry name" value="DNA_helicase_N/primase_C"/>
</dbReference>
<dbReference type="Pfam" id="PF00772">
    <property type="entry name" value="DnaB"/>
    <property type="match status" value="1"/>
</dbReference>
<dbReference type="PANTHER" id="PTHR30153">
    <property type="entry name" value="REPLICATIVE DNA HELICASE DNAB"/>
    <property type="match status" value="1"/>
</dbReference>
<evidence type="ECO:0000256" key="17">
    <source>
        <dbReference type="RuleBase" id="RU362085"/>
    </source>
</evidence>
<keyword evidence="11" id="KW-0651">Protein splicing</keyword>
<dbReference type="SUPFAM" id="SSF55608">
    <property type="entry name" value="Homing endonucleases"/>
    <property type="match status" value="1"/>
</dbReference>
<comment type="similarity">
    <text evidence="1 17">Belongs to the helicase family. DnaB subfamily.</text>
</comment>
<dbReference type="Gene3D" id="3.10.28.10">
    <property type="entry name" value="Homing endonucleases"/>
    <property type="match status" value="1"/>
</dbReference>
<evidence type="ECO:0000256" key="9">
    <source>
        <dbReference type="ARBA" id="ARBA00022813"/>
    </source>
</evidence>
<keyword evidence="5" id="KW-0677">Repeat</keyword>
<dbReference type="eggNOG" id="COG0305">
    <property type="taxonomic scope" value="Bacteria"/>
</dbReference>
<evidence type="ECO:0000256" key="10">
    <source>
        <dbReference type="ARBA" id="ARBA00022840"/>
    </source>
</evidence>
<feature type="domain" description="DOD-type homing endonuclease" evidence="18">
    <location>
        <begin position="331"/>
        <end position="551"/>
    </location>
</feature>
<dbReference type="GO" id="GO:0016539">
    <property type="term" value="P:intein-mediated protein splicing"/>
    <property type="evidence" value="ECO:0007669"/>
    <property type="project" value="InterPro"/>
</dbReference>
<dbReference type="PANTHER" id="PTHR30153:SF2">
    <property type="entry name" value="REPLICATIVE DNA HELICASE"/>
    <property type="match status" value="1"/>
</dbReference>
<dbReference type="InterPro" id="IPR007694">
    <property type="entry name" value="DNA_helicase_DnaB-like_C"/>
</dbReference>
<dbReference type="STRING" id="292563.Cyast_1147"/>
<feature type="domain" description="SF4 helicase" evidence="20">
    <location>
        <begin position="1035"/>
        <end position="1094"/>
    </location>
</feature>
<comment type="function">
    <text evidence="17">The main replicative DNA helicase, it participates in initiation and elongation during chromosome replication. Travels ahead of the DNA replisome, separating dsDNA into templates for DNA synthesis. A processive ATP-dependent 5'-3' DNA helicase it has DNA-dependent ATPase activity.</text>
</comment>
<dbReference type="InterPro" id="IPR004860">
    <property type="entry name" value="LAGLIDADG_dom"/>
</dbReference>
<evidence type="ECO:0000256" key="11">
    <source>
        <dbReference type="ARBA" id="ARBA00023000"/>
    </source>
</evidence>
<dbReference type="Gene3D" id="1.10.860.10">
    <property type="entry name" value="DNAb Helicase, Chain A"/>
    <property type="match status" value="1"/>
</dbReference>
<evidence type="ECO:0000256" key="2">
    <source>
        <dbReference type="ARBA" id="ARBA00011643"/>
    </source>
</evidence>
<dbReference type="GO" id="GO:0004519">
    <property type="term" value="F:endonuclease activity"/>
    <property type="evidence" value="ECO:0007669"/>
    <property type="project" value="InterPro"/>
</dbReference>
<evidence type="ECO:0000256" key="8">
    <source>
        <dbReference type="ARBA" id="ARBA00022806"/>
    </source>
</evidence>
<dbReference type="InterPro" id="IPR007693">
    <property type="entry name" value="DNA_helicase_DnaB-like_N"/>
</dbReference>
<dbReference type="InterPro" id="IPR027417">
    <property type="entry name" value="P-loop_NTPase"/>
</dbReference>
<evidence type="ECO:0000256" key="14">
    <source>
        <dbReference type="ARBA" id="ARBA00044940"/>
    </source>
</evidence>
<evidence type="ECO:0000256" key="4">
    <source>
        <dbReference type="ARBA" id="ARBA00022705"/>
    </source>
</evidence>
<evidence type="ECO:0000256" key="13">
    <source>
        <dbReference type="ARBA" id="ARBA00023235"/>
    </source>
</evidence>
<sequence>MDDFTPDLAGSSLPPQNIEAEEIILGGILFDPNAMGKVVDILQPEAFYVQAHRQIYEAARHLYFQGQPIDLMTVSTWLNDQNLLEKVGGNTKIISLLDRTVSAANIERYVPLITEKYIRRLLISTAKEIGELGFDTTKDLDNVLDESEQKIFSLTQARIQEGLVPISSTLLDTFTEIQAFQEKTALPGISSEFYDLDGMTGGFQRSDLIIIAARPSMGKCLSSDAEIVLDDGSIATIEEIYHRRQGKVLTLTDNWRFGLTQPSNFVDDGIKPVFRVKTKLGRYIETTLTHPYLTIQGWRKLSQLQEGDKIAVPRQLPIFGEETMPEYQVKLLAYFIGDGCLTRSCPQFTNSNPLLQQDFIESISYFEGIKVKRETSQDTRIPSFIVSKDLEFIKQKRLLFAQNLITIIKNHQLSSVKIADLIGVHPSVISSWKKGIYAPNKEQLNKLCSILNIEQHQLLDSEINLINKNQKNIVTLWLESIELWGKNSHDKLIPDSIFKLSKYLVSLFLNRLFSTDGWLTVLKTNQVQLGYATVSEKLARQVQHLLLRFGVIAHLKQRSVKYKDGKNKLWQLNITDVNSIKTFIDDIGIFGKEGAINRAKEALVNKKIYRTNCDLIPLEIWKEIEFHKGNESWSSLAKRAGIKGYKNIHQGKQCLSRERLFKLAFALDNLPLQNLATSDIYWDEIVSITYMGEKQVYDLTIPETHNFVANDICVHNTSFALNIASNVAKHSNLAVAIFSLEMSREQLAMRLLSGEARVESNRLKSGRITEQEMEPLMSAMGTLAELPIYIDDTANLTVMQMRSQVRRLQAEKKGKLGLVLLDYLQLMQGGGDNRVQELSKMTRALKGLAREINAPVIALSQLSRAVEQRTNKRPMLSDLRESGCLSGDSLVTMADTGEEIPIKDLEGKSGFAIWALNETTMKMERALVSNAFCTGIKPVWRITTELGRTIKATANHKFLRYDGWQRLDCLQKGDRISLPLDFLKVQKPKKSELIKGNIYWDKIKSIELVGEEKVYDLTVPNLHNFVAQNLYVHNSIEQDADLVLMLYRDEYYHPDSVDQGVAEVIVAKHRNGPTGLVKLLFRPELTQFLNMKRG</sequence>
<gene>
    <name evidence="21" type="ordered locus">Cyast_1147</name>
</gene>
<dbReference type="CDD" id="cd00093">
    <property type="entry name" value="HTH_XRE"/>
    <property type="match status" value="1"/>
</dbReference>
<dbReference type="Gene3D" id="3.40.50.300">
    <property type="entry name" value="P-loop containing nucleotide triphosphate hydrolases"/>
    <property type="match status" value="3"/>
</dbReference>
<accession>K9YJQ5</accession>
<dbReference type="FunFam" id="1.10.860.10:FF:000001">
    <property type="entry name" value="Replicative DNA helicase"/>
    <property type="match status" value="1"/>
</dbReference>
<dbReference type="SUPFAM" id="SSF51294">
    <property type="entry name" value="Hedgehog/intein (Hint) domain"/>
    <property type="match status" value="2"/>
</dbReference>
<keyword evidence="13" id="KW-0413">Isomerase</keyword>
<dbReference type="PROSITE" id="PS50817">
    <property type="entry name" value="INTEIN_N_TER"/>
    <property type="match status" value="2"/>
</dbReference>
<dbReference type="InterPro" id="IPR036185">
    <property type="entry name" value="DNA_heli_DnaB-like_N_sf"/>
</dbReference>
<proteinExistence type="inferred from homology"/>
<dbReference type="InterPro" id="IPR007692">
    <property type="entry name" value="DNA_helicase_DnaB"/>
</dbReference>
<dbReference type="PROSITE" id="PS50943">
    <property type="entry name" value="HTH_CROC1"/>
    <property type="match status" value="1"/>
</dbReference>
<dbReference type="GO" id="GO:0005829">
    <property type="term" value="C:cytosol"/>
    <property type="evidence" value="ECO:0007669"/>
    <property type="project" value="TreeGrafter"/>
</dbReference>
<evidence type="ECO:0000313" key="22">
    <source>
        <dbReference type="Proteomes" id="UP000010483"/>
    </source>
</evidence>
<feature type="domain" description="HTH cro/C1-type" evidence="19">
    <location>
        <begin position="404"/>
        <end position="458"/>
    </location>
</feature>
<dbReference type="NCBIfam" id="TIGR01443">
    <property type="entry name" value="intein_Cterm"/>
    <property type="match status" value="2"/>
</dbReference>
<dbReference type="EMBL" id="CP003940">
    <property type="protein sequence ID" value="AFZ47114.1"/>
    <property type="molecule type" value="Genomic_DNA"/>
</dbReference>
<dbReference type="SUPFAM" id="SSF52540">
    <property type="entry name" value="P-loop containing nucleoside triphosphate hydrolases"/>
    <property type="match status" value="1"/>
</dbReference>
<feature type="domain" description="SF4 helicase" evidence="20">
    <location>
        <begin position="182"/>
        <end position="219"/>
    </location>
</feature>
<evidence type="ECO:0000256" key="1">
    <source>
        <dbReference type="ARBA" id="ARBA00008428"/>
    </source>
</evidence>
<dbReference type="InterPro" id="IPR006142">
    <property type="entry name" value="INTEIN"/>
</dbReference>
<feature type="domain" description="SF4 helicase" evidence="20">
    <location>
        <begin position="717"/>
        <end position="883"/>
    </location>
</feature>
<protein>
    <recommendedName>
        <fullName evidence="16 17">Replicative DNA helicase</fullName>
        <ecNumber evidence="16 17">5.6.2.3</ecNumber>
    </recommendedName>
</protein>
<comment type="function">
    <text evidence="14 17">The intein is an endonuclease.</text>
</comment>
<evidence type="ECO:0000256" key="15">
    <source>
        <dbReference type="ARBA" id="ARBA00048954"/>
    </source>
</evidence>
<name>K9YJQ5_CYASC</name>
<dbReference type="InterPro" id="IPR001387">
    <property type="entry name" value="Cro/C1-type_HTH"/>
</dbReference>
<dbReference type="InterPro" id="IPR004042">
    <property type="entry name" value="Intein_endonuc_central"/>
</dbReference>
<dbReference type="Pfam" id="PF14528">
    <property type="entry name" value="LAGLIDADG_3"/>
    <property type="match status" value="1"/>
</dbReference>
<dbReference type="KEGG" id="csn:Cyast_1147"/>
<dbReference type="GO" id="GO:0016887">
    <property type="term" value="F:ATP hydrolysis activity"/>
    <property type="evidence" value="ECO:0007669"/>
    <property type="project" value="RHEA"/>
</dbReference>
<dbReference type="BioCyc" id="CSTA292563:G1353-1155-MONOMER"/>
<dbReference type="InterPro" id="IPR003587">
    <property type="entry name" value="Hint_dom_N"/>
</dbReference>
<evidence type="ECO:0000256" key="12">
    <source>
        <dbReference type="ARBA" id="ARBA00023125"/>
    </source>
</evidence>
<dbReference type="EC" id="5.6.2.3" evidence="16 17"/>
<evidence type="ECO:0000256" key="3">
    <source>
        <dbReference type="ARBA" id="ARBA00022515"/>
    </source>
</evidence>
<evidence type="ECO:0000256" key="5">
    <source>
        <dbReference type="ARBA" id="ARBA00022737"/>
    </source>
</evidence>
<comment type="catalytic activity">
    <reaction evidence="15 17">
        <text>ATP + H2O = ADP + phosphate + H(+)</text>
        <dbReference type="Rhea" id="RHEA:13065"/>
        <dbReference type="ChEBI" id="CHEBI:15377"/>
        <dbReference type="ChEBI" id="CHEBI:15378"/>
        <dbReference type="ChEBI" id="CHEBI:30616"/>
        <dbReference type="ChEBI" id="CHEBI:43474"/>
        <dbReference type="ChEBI" id="CHEBI:456216"/>
        <dbReference type="EC" id="5.6.2.3"/>
    </reaction>
</comment>
<dbReference type="PROSITE" id="PS51199">
    <property type="entry name" value="SF4_HELICASE"/>
    <property type="match status" value="3"/>
</dbReference>
<dbReference type="PATRIC" id="fig|292563.3.peg.1203"/>
<dbReference type="GO" id="GO:0006269">
    <property type="term" value="P:DNA replication, synthesis of primer"/>
    <property type="evidence" value="ECO:0007669"/>
    <property type="project" value="UniProtKB-UniRule"/>
</dbReference>
<keyword evidence="7 17" id="KW-0378">Hydrolase</keyword>
<evidence type="ECO:0000259" key="20">
    <source>
        <dbReference type="PROSITE" id="PS51199"/>
    </source>
</evidence>
<dbReference type="PRINTS" id="PR00379">
    <property type="entry name" value="INTEIN"/>
</dbReference>
<dbReference type="Pfam" id="PF14890">
    <property type="entry name" value="Intein_splicing"/>
    <property type="match status" value="1"/>
</dbReference>
<dbReference type="CDD" id="cd00081">
    <property type="entry name" value="Hint"/>
    <property type="match status" value="3"/>
</dbReference>
<keyword evidence="4 17" id="KW-0235">DNA replication</keyword>
<dbReference type="GO" id="GO:0003677">
    <property type="term" value="F:DNA binding"/>
    <property type="evidence" value="ECO:0007669"/>
    <property type="project" value="UniProtKB-UniRule"/>
</dbReference>
<keyword evidence="22" id="KW-1185">Reference proteome</keyword>
<keyword evidence="12 17" id="KW-0238">DNA-binding</keyword>
<reference evidence="22" key="1">
    <citation type="journal article" date="2013" name="Proc. Natl. Acad. Sci. U.S.A.">
        <title>Improving the coverage of the cyanobacterial phylum using diversity-driven genome sequencing.</title>
        <authorList>
            <person name="Shih P.M."/>
            <person name="Wu D."/>
            <person name="Latifi A."/>
            <person name="Axen S.D."/>
            <person name="Fewer D.P."/>
            <person name="Talla E."/>
            <person name="Calteau A."/>
            <person name="Cai F."/>
            <person name="Tandeau de Marsac N."/>
            <person name="Rippka R."/>
            <person name="Herdman M."/>
            <person name="Sivonen K."/>
            <person name="Coursin T."/>
            <person name="Laurent T."/>
            <person name="Goodwin L."/>
            <person name="Nolan M."/>
            <person name="Davenport K.W."/>
            <person name="Han C.S."/>
            <person name="Rubin E.M."/>
            <person name="Eisen J.A."/>
            <person name="Woyke T."/>
            <person name="Gugger M."/>
            <person name="Kerfeld C.A."/>
        </authorList>
    </citation>
    <scope>NUCLEOTIDE SEQUENCE [LARGE SCALE GENOMIC DNA]</scope>
    <source>
        <strain evidence="22">ATCC 29140 / PCC 7202</strain>
    </source>
</reference>
<dbReference type="GO" id="GO:0005524">
    <property type="term" value="F:ATP binding"/>
    <property type="evidence" value="ECO:0007669"/>
    <property type="project" value="UniProtKB-UniRule"/>
</dbReference>
<dbReference type="PROSITE" id="PS50818">
    <property type="entry name" value="INTEIN_C_TER"/>
    <property type="match status" value="2"/>
</dbReference>
<keyword evidence="6 17" id="KW-0547">Nucleotide-binding</keyword>
<evidence type="ECO:0000259" key="19">
    <source>
        <dbReference type="PROSITE" id="PS50943"/>
    </source>
</evidence>
<dbReference type="SUPFAM" id="SSF48024">
    <property type="entry name" value="N-terminal domain of DnaB helicase"/>
    <property type="match status" value="1"/>
</dbReference>
<dbReference type="PROSITE" id="PS50819">
    <property type="entry name" value="INTEIN_ENDONUCLEASE"/>
    <property type="match status" value="1"/>
</dbReference>
<comment type="subunit">
    <text evidence="2">Homohexamer.</text>
</comment>
<dbReference type="InterPro" id="IPR006141">
    <property type="entry name" value="Intein_N"/>
</dbReference>
<evidence type="ECO:0000259" key="18">
    <source>
        <dbReference type="PROSITE" id="PS50819"/>
    </source>
</evidence>
<dbReference type="HOGENOM" id="CLU_005373_2_2_3"/>
<keyword evidence="10 17" id="KW-0067">ATP-binding</keyword>
<dbReference type="SMART" id="SM00306">
    <property type="entry name" value="HintN"/>
    <property type="match status" value="2"/>
</dbReference>
<dbReference type="InterPro" id="IPR010982">
    <property type="entry name" value="Lambda_DNA-bd_dom_sf"/>
</dbReference>